<dbReference type="EMBL" id="JABSTQ010009684">
    <property type="protein sequence ID" value="KAG0426809.1"/>
    <property type="molecule type" value="Genomic_DNA"/>
</dbReference>
<sequence length="518" mass="57891">MESRPGWAAGLLKIEPRRAMMRAAAPALSEPWRLPQHTQEGQRRRRVVGVTQQRWQSQQNSEGDARLTQQLTAAGRWRRSLTSTAASSAAGAPDRPDWGPDSPGFSATASPRLVMPNGDSELDLKNGRRYIFGAMKAILEALAASAGDIKAKELTSILQEKRKNLSEGTSKNPKKVPKRWKQFSKSVFGSRKTVEVGSNGLCVNTASLDELNLENVEPQDLTLLQLLALNALDLTAPASDILLKNKTNTWVQLSGHEGAFARAGPGTIWKKCTGDNRELQAYKSLMKDQLADMVPKFYGDIDYHGQRFIEMQDLLQSFVNPSIMDIKMGTRTFLESEVQNAKSRTDLYEKMIKVDSHAPTSEEQEAKAITKLRYMQFRENLSSSSTLGFRIEGFKTGDQEPMNDLKLIKTREQVIDVMRKFLGNRQVIHNQVTDRLLSLRMKMESSEFLRSHEVIGSSLLIVHDGKKAGVWMIDFAKTIPLPEGVSVSHRAPWLLGNHEDGYLTGLDNLISVLENCRS</sequence>
<accession>A0AC60Q1B4</accession>
<protein>
    <submittedName>
        <fullName evidence="1">Uncharacterized protein</fullName>
    </submittedName>
</protein>
<reference evidence="1 2" key="1">
    <citation type="journal article" date="2020" name="Cell">
        <title>Large-Scale Comparative Analyses of Tick Genomes Elucidate Their Genetic Diversity and Vector Capacities.</title>
        <authorList>
            <consortium name="Tick Genome and Microbiome Consortium (TIGMIC)"/>
            <person name="Jia N."/>
            <person name="Wang J."/>
            <person name="Shi W."/>
            <person name="Du L."/>
            <person name="Sun Y."/>
            <person name="Zhan W."/>
            <person name="Jiang J.F."/>
            <person name="Wang Q."/>
            <person name="Zhang B."/>
            <person name="Ji P."/>
            <person name="Bell-Sakyi L."/>
            <person name="Cui X.M."/>
            <person name="Yuan T.T."/>
            <person name="Jiang B.G."/>
            <person name="Yang W.F."/>
            <person name="Lam T.T."/>
            <person name="Chang Q.C."/>
            <person name="Ding S.J."/>
            <person name="Wang X.J."/>
            <person name="Zhu J.G."/>
            <person name="Ruan X.D."/>
            <person name="Zhao L."/>
            <person name="Wei J.T."/>
            <person name="Ye R.Z."/>
            <person name="Que T.C."/>
            <person name="Du C.H."/>
            <person name="Zhou Y.H."/>
            <person name="Cheng J.X."/>
            <person name="Dai P.F."/>
            <person name="Guo W.B."/>
            <person name="Han X.H."/>
            <person name="Huang E.J."/>
            <person name="Li L.F."/>
            <person name="Wei W."/>
            <person name="Gao Y.C."/>
            <person name="Liu J.Z."/>
            <person name="Shao H.Z."/>
            <person name="Wang X."/>
            <person name="Wang C.C."/>
            <person name="Yang T.C."/>
            <person name="Huo Q.B."/>
            <person name="Li W."/>
            <person name="Chen H.Y."/>
            <person name="Chen S.E."/>
            <person name="Zhou L.G."/>
            <person name="Ni X.B."/>
            <person name="Tian J.H."/>
            <person name="Sheng Y."/>
            <person name="Liu T."/>
            <person name="Pan Y.S."/>
            <person name="Xia L.Y."/>
            <person name="Li J."/>
            <person name="Zhao F."/>
            <person name="Cao W.C."/>
        </authorList>
    </citation>
    <scope>NUCLEOTIDE SEQUENCE [LARGE SCALE GENOMIC DNA]</scope>
    <source>
        <strain evidence="1">Iper-2018</strain>
    </source>
</reference>
<gene>
    <name evidence="1" type="ORF">HPB47_026101</name>
</gene>
<organism evidence="1 2">
    <name type="scientific">Ixodes persulcatus</name>
    <name type="common">Taiga tick</name>
    <dbReference type="NCBI Taxonomy" id="34615"/>
    <lineage>
        <taxon>Eukaryota</taxon>
        <taxon>Metazoa</taxon>
        <taxon>Ecdysozoa</taxon>
        <taxon>Arthropoda</taxon>
        <taxon>Chelicerata</taxon>
        <taxon>Arachnida</taxon>
        <taxon>Acari</taxon>
        <taxon>Parasitiformes</taxon>
        <taxon>Ixodida</taxon>
        <taxon>Ixodoidea</taxon>
        <taxon>Ixodidae</taxon>
        <taxon>Ixodinae</taxon>
        <taxon>Ixodes</taxon>
    </lineage>
</organism>
<dbReference type="Proteomes" id="UP000805193">
    <property type="component" value="Unassembled WGS sequence"/>
</dbReference>
<comment type="caution">
    <text evidence="1">The sequence shown here is derived from an EMBL/GenBank/DDBJ whole genome shotgun (WGS) entry which is preliminary data.</text>
</comment>
<keyword evidence="2" id="KW-1185">Reference proteome</keyword>
<evidence type="ECO:0000313" key="2">
    <source>
        <dbReference type="Proteomes" id="UP000805193"/>
    </source>
</evidence>
<name>A0AC60Q1B4_IXOPE</name>
<evidence type="ECO:0000313" key="1">
    <source>
        <dbReference type="EMBL" id="KAG0426809.1"/>
    </source>
</evidence>
<proteinExistence type="predicted"/>